<sequence>MSKIIRINHIKGANAVPEFNVSKIRAMSDQDAEKRAENDPDAPIITTKMLKDLKVKKSEKL</sequence>
<dbReference type="EMBL" id="UOFP01000167">
    <property type="protein sequence ID" value="VAW87016.1"/>
    <property type="molecule type" value="Genomic_DNA"/>
</dbReference>
<reference evidence="1" key="1">
    <citation type="submission" date="2018-06" db="EMBL/GenBank/DDBJ databases">
        <authorList>
            <person name="Zhirakovskaya E."/>
        </authorList>
    </citation>
    <scope>NUCLEOTIDE SEQUENCE</scope>
</reference>
<accession>A0A3B1A297</accession>
<name>A0A3B1A297_9ZZZZ</name>
<evidence type="ECO:0000313" key="1">
    <source>
        <dbReference type="EMBL" id="VAW87016.1"/>
    </source>
</evidence>
<dbReference type="AlphaFoldDB" id="A0A3B1A297"/>
<gene>
    <name evidence="1" type="ORF">MNBD_GAMMA18-2108</name>
</gene>
<organism evidence="1">
    <name type="scientific">hydrothermal vent metagenome</name>
    <dbReference type="NCBI Taxonomy" id="652676"/>
    <lineage>
        <taxon>unclassified sequences</taxon>
        <taxon>metagenomes</taxon>
        <taxon>ecological metagenomes</taxon>
    </lineage>
</organism>
<proteinExistence type="predicted"/>
<protein>
    <submittedName>
        <fullName evidence="1">Uncharacterized protein</fullName>
    </submittedName>
</protein>